<accession>A0AA36HW31</accession>
<dbReference type="GO" id="GO:0022625">
    <property type="term" value="C:cytosolic large ribosomal subunit"/>
    <property type="evidence" value="ECO:0007669"/>
    <property type="project" value="TreeGrafter"/>
</dbReference>
<comment type="caution">
    <text evidence="6">The sequence shown here is derived from an EMBL/GenBank/DDBJ whole genome shotgun (WGS) entry which is preliminary data.</text>
</comment>
<dbReference type="AlphaFoldDB" id="A0AA36HW31"/>
<feature type="non-terminal residue" evidence="6">
    <location>
        <position position="447"/>
    </location>
</feature>
<protein>
    <submittedName>
        <fullName evidence="6">Uncharacterized protein</fullName>
    </submittedName>
</protein>
<dbReference type="PANTHER" id="PTHR11363">
    <property type="entry name" value="60S RIBOSOMAL PROTEIN L3-RELATED"/>
    <property type="match status" value="1"/>
</dbReference>
<comment type="similarity">
    <text evidence="1 4">Belongs to the universal ribosomal protein uL3 family.</text>
</comment>
<feature type="transmembrane region" description="Helical" evidence="5">
    <location>
        <begin position="6"/>
        <end position="23"/>
    </location>
</feature>
<evidence type="ECO:0000313" key="6">
    <source>
        <dbReference type="EMBL" id="CAJ1376362.1"/>
    </source>
</evidence>
<dbReference type="Gene3D" id="4.10.960.10">
    <property type="entry name" value="Ribosomal protein L3, domain 3"/>
    <property type="match status" value="2"/>
</dbReference>
<dbReference type="PANTHER" id="PTHR11363:SF5">
    <property type="entry name" value="LARGE RIBOSOMAL SUBUNIT PROTEIN UL3"/>
    <property type="match status" value="1"/>
</dbReference>
<feature type="transmembrane region" description="Helical" evidence="5">
    <location>
        <begin position="101"/>
        <end position="122"/>
    </location>
</feature>
<sequence length="447" mass="50404">MRIDWFFASLLCVEVPVVLLAAAAKPMGAIAQAAMTAFTILGFLFLAAWSGGDNFEHATYYQFVVDTTGWDMSKRLSETWGNLFFGNIDFKFGTWRGAQHFLWATCFAVGFGVLPLLSQVLWSQPRALKTFERPEARFLGGLLALVILTYQSYTRYGDTIVADVALQFCLSLLTLLECLAFVACLGLALGKNQFLQQRLAFEARDKNDEPRGVWDVLQPFWTELSARHSADDPSKAPHLTAFMSYKAGMTHIVREVDRPGSKLHKKEIVEPVTVLESPPMVVVGFVGYVETPRGLRALTSVWAGHLSEECKRRFYKTWKGRKHKAFTKYEKRWSEASKEGTPMQAEVERAKKYCQVIRAICHTQVRKVKIGQKKAHIKEIQVNGGATEAKVDFVMNLFEQEVKIADCFSQDEVIDLVGTTKGKGFNGVVTRWGVTRLVRKSHRGLRK</sequence>
<keyword evidence="2 4" id="KW-0689">Ribosomal protein</keyword>
<reference evidence="6" key="1">
    <citation type="submission" date="2023-08" db="EMBL/GenBank/DDBJ databases">
        <authorList>
            <person name="Chen Y."/>
            <person name="Shah S."/>
            <person name="Dougan E. K."/>
            <person name="Thang M."/>
            <person name="Chan C."/>
        </authorList>
    </citation>
    <scope>NUCLEOTIDE SEQUENCE</scope>
</reference>
<dbReference type="FunFam" id="3.30.1430.10:FF:000001">
    <property type="entry name" value="60S ribosomal protein L3"/>
    <property type="match status" value="1"/>
</dbReference>
<name>A0AA36HW31_9DINO</name>
<dbReference type="InterPro" id="IPR019926">
    <property type="entry name" value="Ribosomal_uL3_CS"/>
</dbReference>
<gene>
    <name evidence="6" type="ORF">EVOR1521_LOCUS5448</name>
</gene>
<dbReference type="GO" id="GO:0003723">
    <property type="term" value="F:RNA binding"/>
    <property type="evidence" value="ECO:0007669"/>
    <property type="project" value="TreeGrafter"/>
</dbReference>
<evidence type="ECO:0000313" key="7">
    <source>
        <dbReference type="Proteomes" id="UP001178507"/>
    </source>
</evidence>
<dbReference type="GO" id="GO:0006412">
    <property type="term" value="P:translation"/>
    <property type="evidence" value="ECO:0007669"/>
    <property type="project" value="InterPro"/>
</dbReference>
<dbReference type="Pfam" id="PF00297">
    <property type="entry name" value="Ribosomal_L3"/>
    <property type="match status" value="1"/>
</dbReference>
<dbReference type="GO" id="GO:0003735">
    <property type="term" value="F:structural constituent of ribosome"/>
    <property type="evidence" value="ECO:0007669"/>
    <property type="project" value="InterPro"/>
</dbReference>
<dbReference type="SUPFAM" id="SSF50447">
    <property type="entry name" value="Translation proteins"/>
    <property type="match status" value="1"/>
</dbReference>
<dbReference type="EMBL" id="CAUJNA010000387">
    <property type="protein sequence ID" value="CAJ1376362.1"/>
    <property type="molecule type" value="Genomic_DNA"/>
</dbReference>
<keyword evidence="5" id="KW-0472">Membrane</keyword>
<keyword evidence="7" id="KW-1185">Reference proteome</keyword>
<dbReference type="FunFam" id="2.40.30.10:FF:000079">
    <property type="entry name" value="60S ribosomal protein L3"/>
    <property type="match status" value="1"/>
</dbReference>
<dbReference type="InterPro" id="IPR000597">
    <property type="entry name" value="Ribosomal_uL3"/>
</dbReference>
<feature type="transmembrane region" description="Helical" evidence="5">
    <location>
        <begin position="165"/>
        <end position="189"/>
    </location>
</feature>
<feature type="transmembrane region" description="Helical" evidence="5">
    <location>
        <begin position="30"/>
        <end position="49"/>
    </location>
</feature>
<keyword evidence="5" id="KW-0812">Transmembrane</keyword>
<evidence type="ECO:0000256" key="2">
    <source>
        <dbReference type="ARBA" id="ARBA00022980"/>
    </source>
</evidence>
<evidence type="ECO:0000256" key="5">
    <source>
        <dbReference type="SAM" id="Phobius"/>
    </source>
</evidence>
<dbReference type="InterPro" id="IPR044892">
    <property type="entry name" value="Ribosomal_L3_dom_3_arc_sf"/>
</dbReference>
<keyword evidence="3 4" id="KW-0687">Ribonucleoprotein</keyword>
<dbReference type="PROSITE" id="PS00474">
    <property type="entry name" value="RIBOSOMAL_L3"/>
    <property type="match status" value="1"/>
</dbReference>
<feature type="transmembrane region" description="Helical" evidence="5">
    <location>
        <begin position="134"/>
        <end position="153"/>
    </location>
</feature>
<keyword evidence="5" id="KW-1133">Transmembrane helix</keyword>
<dbReference type="InterPro" id="IPR045077">
    <property type="entry name" value="L3_arc_euk"/>
</dbReference>
<evidence type="ECO:0000256" key="4">
    <source>
        <dbReference type="RuleBase" id="RU003905"/>
    </source>
</evidence>
<dbReference type="InterPro" id="IPR009000">
    <property type="entry name" value="Transl_B-barrel_sf"/>
</dbReference>
<proteinExistence type="inferred from homology"/>
<evidence type="ECO:0000256" key="1">
    <source>
        <dbReference type="ARBA" id="ARBA00006540"/>
    </source>
</evidence>
<dbReference type="Proteomes" id="UP001178507">
    <property type="component" value="Unassembled WGS sequence"/>
</dbReference>
<dbReference type="Gene3D" id="3.30.1430.10">
    <property type="match status" value="1"/>
</dbReference>
<organism evidence="6 7">
    <name type="scientific">Effrenium voratum</name>
    <dbReference type="NCBI Taxonomy" id="2562239"/>
    <lineage>
        <taxon>Eukaryota</taxon>
        <taxon>Sar</taxon>
        <taxon>Alveolata</taxon>
        <taxon>Dinophyceae</taxon>
        <taxon>Suessiales</taxon>
        <taxon>Symbiodiniaceae</taxon>
        <taxon>Effrenium</taxon>
    </lineage>
</organism>
<evidence type="ECO:0000256" key="3">
    <source>
        <dbReference type="ARBA" id="ARBA00023274"/>
    </source>
</evidence>